<name>A0A8J5XVV0_DIALT</name>
<feature type="domain" description="Tyrosine specific protein phosphatases" evidence="6">
    <location>
        <begin position="99"/>
        <end position="170"/>
    </location>
</feature>
<comment type="similarity">
    <text evidence="1">Belongs to the protein-tyrosine phosphatase family. Non-receptor class dual specificity subfamily.</text>
</comment>
<dbReference type="OrthoDB" id="273181at2759"/>
<dbReference type="PROSITE" id="PS00383">
    <property type="entry name" value="TYR_PHOSPHATASE_1"/>
    <property type="match status" value="1"/>
</dbReference>
<dbReference type="GO" id="GO:0033550">
    <property type="term" value="F:MAP kinase tyrosine phosphatase activity"/>
    <property type="evidence" value="ECO:0007669"/>
    <property type="project" value="TreeGrafter"/>
</dbReference>
<evidence type="ECO:0000313" key="7">
    <source>
        <dbReference type="EMBL" id="KAG8469966.1"/>
    </source>
</evidence>
<dbReference type="InterPro" id="IPR016130">
    <property type="entry name" value="Tyr_Pase_AS"/>
</dbReference>
<dbReference type="SMART" id="SM00195">
    <property type="entry name" value="DSPc"/>
    <property type="match status" value="1"/>
</dbReference>
<dbReference type="EC" id="3.1.3.48" evidence="2"/>
<dbReference type="AlphaFoldDB" id="A0A8J5XVV0"/>
<dbReference type="PROSITE" id="PS50054">
    <property type="entry name" value="TYR_PHOSPHATASE_DUAL"/>
    <property type="match status" value="1"/>
</dbReference>
<evidence type="ECO:0000259" key="6">
    <source>
        <dbReference type="PROSITE" id="PS50056"/>
    </source>
</evidence>
<dbReference type="GO" id="GO:0008330">
    <property type="term" value="F:protein tyrosine/threonine phosphatase activity"/>
    <property type="evidence" value="ECO:0007669"/>
    <property type="project" value="TreeGrafter"/>
</dbReference>
<dbReference type="PROSITE" id="PS50056">
    <property type="entry name" value="TYR_PHOSPHATASE_2"/>
    <property type="match status" value="1"/>
</dbReference>
<dbReference type="SUPFAM" id="SSF52799">
    <property type="entry name" value="(Phosphotyrosine protein) phosphatases II"/>
    <property type="match status" value="1"/>
</dbReference>
<comment type="caution">
    <text evidence="7">The sequence shown here is derived from an EMBL/GenBank/DDBJ whole genome shotgun (WGS) entry which is preliminary data.</text>
</comment>
<evidence type="ECO:0000256" key="3">
    <source>
        <dbReference type="ARBA" id="ARBA00022801"/>
    </source>
</evidence>
<dbReference type="EMBL" id="JAGTXO010000002">
    <property type="protein sequence ID" value="KAG8469966.1"/>
    <property type="molecule type" value="Genomic_DNA"/>
</dbReference>
<dbReference type="PANTHER" id="PTHR10159">
    <property type="entry name" value="DUAL SPECIFICITY PROTEIN PHOSPHATASE"/>
    <property type="match status" value="1"/>
</dbReference>
<sequence>MHVRARAAAALYACAALGRASPAPLDVPVEVVPGLLISSALPASNATLLAALGVVAVVNAAVADGVATLRPSGLAHLDVPLLDADCAHALCVLTPDALARVSDFVERYSRPAVAGAGRPAVLVHCRKGISRSAALVLGHLIYAHGLTLADALRVLRARHPAAAPNSGLMRALIAIETSFRGAPTLDAADHPPPILL</sequence>
<keyword evidence="8" id="KW-1185">Reference proteome</keyword>
<feature type="domain" description="Tyrosine-protein phosphatase" evidence="5">
    <location>
        <begin position="27"/>
        <end position="181"/>
    </location>
</feature>
<gene>
    <name evidence="7" type="ORF">KFE25_006421</name>
</gene>
<dbReference type="Proteomes" id="UP000751190">
    <property type="component" value="Unassembled WGS sequence"/>
</dbReference>
<dbReference type="InterPro" id="IPR020422">
    <property type="entry name" value="TYR_PHOSPHATASE_DUAL_dom"/>
</dbReference>
<dbReference type="GO" id="GO:0005737">
    <property type="term" value="C:cytoplasm"/>
    <property type="evidence" value="ECO:0007669"/>
    <property type="project" value="TreeGrafter"/>
</dbReference>
<evidence type="ECO:0000256" key="2">
    <source>
        <dbReference type="ARBA" id="ARBA00013064"/>
    </source>
</evidence>
<dbReference type="CDD" id="cd14498">
    <property type="entry name" value="DSP"/>
    <property type="match status" value="1"/>
</dbReference>
<dbReference type="InterPro" id="IPR000387">
    <property type="entry name" value="Tyr_Pase_dom"/>
</dbReference>
<evidence type="ECO:0000256" key="4">
    <source>
        <dbReference type="ARBA" id="ARBA00022912"/>
    </source>
</evidence>
<evidence type="ECO:0000259" key="5">
    <source>
        <dbReference type="PROSITE" id="PS50054"/>
    </source>
</evidence>
<reference evidence="7" key="1">
    <citation type="submission" date="2021-05" db="EMBL/GenBank/DDBJ databases">
        <title>The genome of the haptophyte Pavlova lutheri (Diacronema luteri, Pavlovales) - a model for lipid biosynthesis in eukaryotic algae.</title>
        <authorList>
            <person name="Hulatt C.J."/>
            <person name="Posewitz M.C."/>
        </authorList>
    </citation>
    <scope>NUCLEOTIDE SEQUENCE</scope>
    <source>
        <strain evidence="7">NIVA-4/92</strain>
    </source>
</reference>
<dbReference type="InterPro" id="IPR000340">
    <property type="entry name" value="Dual-sp_phosphatase_cat-dom"/>
</dbReference>
<proteinExistence type="inferred from homology"/>
<dbReference type="GO" id="GO:0043409">
    <property type="term" value="P:negative regulation of MAPK cascade"/>
    <property type="evidence" value="ECO:0007669"/>
    <property type="project" value="TreeGrafter"/>
</dbReference>
<dbReference type="Pfam" id="PF00782">
    <property type="entry name" value="DSPc"/>
    <property type="match status" value="1"/>
</dbReference>
<evidence type="ECO:0000313" key="8">
    <source>
        <dbReference type="Proteomes" id="UP000751190"/>
    </source>
</evidence>
<dbReference type="GO" id="GO:0017017">
    <property type="term" value="F:MAP kinase tyrosine/serine/threonine phosphatase activity"/>
    <property type="evidence" value="ECO:0007669"/>
    <property type="project" value="TreeGrafter"/>
</dbReference>
<evidence type="ECO:0000256" key="1">
    <source>
        <dbReference type="ARBA" id="ARBA00008601"/>
    </source>
</evidence>
<dbReference type="InterPro" id="IPR029021">
    <property type="entry name" value="Prot-tyrosine_phosphatase-like"/>
</dbReference>
<keyword evidence="3" id="KW-0378">Hydrolase</keyword>
<keyword evidence="4" id="KW-0904">Protein phosphatase</keyword>
<protein>
    <recommendedName>
        <fullName evidence="2">protein-tyrosine-phosphatase</fullName>
        <ecNumber evidence="2">3.1.3.48</ecNumber>
    </recommendedName>
</protein>
<dbReference type="PANTHER" id="PTHR10159:SF519">
    <property type="entry name" value="DUAL SPECIFICITY PROTEIN PHOSPHATASE MPK3"/>
    <property type="match status" value="1"/>
</dbReference>
<dbReference type="Gene3D" id="3.90.190.10">
    <property type="entry name" value="Protein tyrosine phosphatase superfamily"/>
    <property type="match status" value="1"/>
</dbReference>
<accession>A0A8J5XVV0</accession>
<organism evidence="7 8">
    <name type="scientific">Diacronema lutheri</name>
    <name type="common">Unicellular marine alga</name>
    <name type="synonym">Monochrysis lutheri</name>
    <dbReference type="NCBI Taxonomy" id="2081491"/>
    <lineage>
        <taxon>Eukaryota</taxon>
        <taxon>Haptista</taxon>
        <taxon>Haptophyta</taxon>
        <taxon>Pavlovophyceae</taxon>
        <taxon>Pavlovales</taxon>
        <taxon>Pavlovaceae</taxon>
        <taxon>Diacronema</taxon>
    </lineage>
</organism>